<gene>
    <name evidence="2" type="ORF">CC78DRAFT_534782</name>
</gene>
<dbReference type="AlphaFoldDB" id="A0A9P4K3V1"/>
<evidence type="ECO:0000313" key="3">
    <source>
        <dbReference type="Proteomes" id="UP000800093"/>
    </source>
</evidence>
<evidence type="ECO:0000313" key="2">
    <source>
        <dbReference type="EMBL" id="KAF2262449.1"/>
    </source>
</evidence>
<reference evidence="3" key="1">
    <citation type="journal article" date="2020" name="Stud. Mycol.">
        <title>101 Dothideomycetes genomes: A test case for predicting lifestyles and emergence of pathogens.</title>
        <authorList>
            <person name="Haridas S."/>
            <person name="Albert R."/>
            <person name="Binder M."/>
            <person name="Bloem J."/>
            <person name="LaButti K."/>
            <person name="Salamov A."/>
            <person name="Andreopoulos B."/>
            <person name="Baker S."/>
            <person name="Barry K."/>
            <person name="Bills G."/>
            <person name="Bluhm B."/>
            <person name="Cannon C."/>
            <person name="Castanera R."/>
            <person name="Culley D."/>
            <person name="Daum C."/>
            <person name="Ezra D."/>
            <person name="Gonzalez J."/>
            <person name="Henrissat B."/>
            <person name="Kuo A."/>
            <person name="Liang C."/>
            <person name="Lipzen A."/>
            <person name="Lutzoni F."/>
            <person name="Magnuson J."/>
            <person name="Mondo S."/>
            <person name="Nolan M."/>
            <person name="Ohm R."/>
            <person name="Pangilinan J."/>
            <person name="Park H.-J."/>
            <person name="Ramirez L."/>
            <person name="Alfaro M."/>
            <person name="Sun H."/>
            <person name="Tritt A."/>
            <person name="Yoshinaga Y."/>
            <person name="Zwiers L.-H."/>
            <person name="Turgeon B."/>
            <person name="Goodwin S."/>
            <person name="Spatafora J."/>
            <person name="Crous P."/>
            <person name="Grigoriev I."/>
        </authorList>
    </citation>
    <scope>NUCLEOTIDE SEQUENCE [LARGE SCALE GENOMIC DNA]</scope>
    <source>
        <strain evidence="3">CBS 304.66</strain>
    </source>
</reference>
<organism evidence="2 3">
    <name type="scientific">Lojkania enalia</name>
    <dbReference type="NCBI Taxonomy" id="147567"/>
    <lineage>
        <taxon>Eukaryota</taxon>
        <taxon>Fungi</taxon>
        <taxon>Dikarya</taxon>
        <taxon>Ascomycota</taxon>
        <taxon>Pezizomycotina</taxon>
        <taxon>Dothideomycetes</taxon>
        <taxon>Pleosporomycetidae</taxon>
        <taxon>Pleosporales</taxon>
        <taxon>Pleosporales incertae sedis</taxon>
        <taxon>Lojkania</taxon>
    </lineage>
</organism>
<keyword evidence="3" id="KW-1185">Reference proteome</keyword>
<dbReference type="OrthoDB" id="5317242at2759"/>
<evidence type="ECO:0008006" key="4">
    <source>
        <dbReference type="Google" id="ProtNLM"/>
    </source>
</evidence>
<feature type="signal peptide" evidence="1">
    <location>
        <begin position="1"/>
        <end position="17"/>
    </location>
</feature>
<keyword evidence="1" id="KW-0732">Signal</keyword>
<evidence type="ECO:0000256" key="1">
    <source>
        <dbReference type="SAM" id="SignalP"/>
    </source>
</evidence>
<name>A0A9P4K3V1_9PLEO</name>
<proteinExistence type="predicted"/>
<dbReference type="Proteomes" id="UP000800093">
    <property type="component" value="Unassembled WGS sequence"/>
</dbReference>
<comment type="caution">
    <text evidence="2">The sequence shown here is derived from an EMBL/GenBank/DDBJ whole genome shotgun (WGS) entry which is preliminary data.</text>
</comment>
<sequence>MKLSYSILAILAAAVSALPSELTNFFLVTADEATSASNSSMLAGVSATSLFDPFYRDTPVLRLQSEGYNSLPNFTLSSGTLHTWTYGPHGQGYFQYNSTHVSANSTLRFLPDDQGEGNLGLENGYLVTVDGKCEGWSICPGELGSKVLVWKAVGEGCIKTYLQAVSSPPY</sequence>
<dbReference type="EMBL" id="ML986640">
    <property type="protein sequence ID" value="KAF2262449.1"/>
    <property type="molecule type" value="Genomic_DNA"/>
</dbReference>
<feature type="chain" id="PRO_5040150349" description="Cell wall protein PhiA" evidence="1">
    <location>
        <begin position="18"/>
        <end position="170"/>
    </location>
</feature>
<accession>A0A9P4K3V1</accession>
<protein>
    <recommendedName>
        <fullName evidence="4">Cell wall protein PhiA</fullName>
    </recommendedName>
</protein>